<gene>
    <name evidence="2" type="ORF">EJ04DRAFT_402942</name>
</gene>
<dbReference type="OrthoDB" id="5245206at2759"/>
<feature type="non-terminal residue" evidence="2">
    <location>
        <position position="1"/>
    </location>
</feature>
<sequence>IRRSWTLMLTPKKERGEQVPAISSIIKAGDEGVYSSLLFNNLHEQPGQLALETIHDAFARQLSSRPERSSYPPELSRLMSDSRNRVRRAQSTRVGREARPNMPPRKSMDSAGGLNRALSRRTTAPVLISSLNPLPSPDPTQTGSVAWTRDLRPAQYIEGKTAIGVTAEEVTALSVALGTPLTRAEHPADQEKASSLFVEGEGAHGISVSSIPLDNKRFHIVLNQHKRRVARFPAKGSGYSSLFAKHMAAGSLPFSQDNAHVNSVLIDTRTYELIKTGRHLHAQLSSTGSSGSAYLSALPSSRKNRFYSLTEAKKSTPSALFLNAIADLPFTGGLVPHASSSLTSAIHFVTSAGLPPARLLQRLEALVDKVHAHSPHLALFGPLFEPQNAGLRFREQDRLGRLALDPSTPDSLADKSARMHRYITLLERLMALVPGLKPHAVLAAVREATRKEIERSYEDALALFRTNNAPVTDMLGFPSGLPTNVRHTSYSTIKSRSSKRSSIGPTSPRASTDITSLRSSLMFPAENLGKEMESLLKASLPFDVAAVAKVARLVVVAWTVSVQRVGWEEGEEGVRL</sequence>
<proteinExistence type="predicted"/>
<reference evidence="2" key="1">
    <citation type="journal article" date="2020" name="Stud. Mycol.">
        <title>101 Dothideomycetes genomes: a test case for predicting lifestyles and emergence of pathogens.</title>
        <authorList>
            <person name="Haridas S."/>
            <person name="Albert R."/>
            <person name="Binder M."/>
            <person name="Bloem J."/>
            <person name="Labutti K."/>
            <person name="Salamov A."/>
            <person name="Andreopoulos B."/>
            <person name="Baker S."/>
            <person name="Barry K."/>
            <person name="Bills G."/>
            <person name="Bluhm B."/>
            <person name="Cannon C."/>
            <person name="Castanera R."/>
            <person name="Culley D."/>
            <person name="Daum C."/>
            <person name="Ezra D."/>
            <person name="Gonzalez J."/>
            <person name="Henrissat B."/>
            <person name="Kuo A."/>
            <person name="Liang C."/>
            <person name="Lipzen A."/>
            <person name="Lutzoni F."/>
            <person name="Magnuson J."/>
            <person name="Mondo S."/>
            <person name="Nolan M."/>
            <person name="Ohm R."/>
            <person name="Pangilinan J."/>
            <person name="Park H.-J."/>
            <person name="Ramirez L."/>
            <person name="Alfaro M."/>
            <person name="Sun H."/>
            <person name="Tritt A."/>
            <person name="Yoshinaga Y."/>
            <person name="Zwiers L.-H."/>
            <person name="Turgeon B."/>
            <person name="Goodwin S."/>
            <person name="Spatafora J."/>
            <person name="Crous P."/>
            <person name="Grigoriev I."/>
        </authorList>
    </citation>
    <scope>NUCLEOTIDE SEQUENCE</scope>
    <source>
        <strain evidence="2">CBS 125425</strain>
    </source>
</reference>
<evidence type="ECO:0000256" key="1">
    <source>
        <dbReference type="SAM" id="MobiDB-lite"/>
    </source>
</evidence>
<dbReference type="AlphaFoldDB" id="A0A9P4R002"/>
<protein>
    <submittedName>
        <fullName evidence="2">Uncharacterized protein</fullName>
    </submittedName>
</protein>
<evidence type="ECO:0000313" key="2">
    <source>
        <dbReference type="EMBL" id="KAF2734209.1"/>
    </source>
</evidence>
<comment type="caution">
    <text evidence="2">The sequence shown here is derived from an EMBL/GenBank/DDBJ whole genome shotgun (WGS) entry which is preliminary data.</text>
</comment>
<keyword evidence="3" id="KW-1185">Reference proteome</keyword>
<accession>A0A9P4R002</accession>
<dbReference type="Proteomes" id="UP000799444">
    <property type="component" value="Unassembled WGS sequence"/>
</dbReference>
<evidence type="ECO:0000313" key="3">
    <source>
        <dbReference type="Proteomes" id="UP000799444"/>
    </source>
</evidence>
<organism evidence="2 3">
    <name type="scientific">Polyplosphaeria fusca</name>
    <dbReference type="NCBI Taxonomy" id="682080"/>
    <lineage>
        <taxon>Eukaryota</taxon>
        <taxon>Fungi</taxon>
        <taxon>Dikarya</taxon>
        <taxon>Ascomycota</taxon>
        <taxon>Pezizomycotina</taxon>
        <taxon>Dothideomycetes</taxon>
        <taxon>Pleosporomycetidae</taxon>
        <taxon>Pleosporales</taxon>
        <taxon>Tetraplosphaeriaceae</taxon>
        <taxon>Polyplosphaeria</taxon>
    </lineage>
</organism>
<feature type="non-terminal residue" evidence="2">
    <location>
        <position position="576"/>
    </location>
</feature>
<name>A0A9P4R002_9PLEO</name>
<feature type="region of interest" description="Disordered" evidence="1">
    <location>
        <begin position="63"/>
        <end position="113"/>
    </location>
</feature>
<dbReference type="EMBL" id="ML996151">
    <property type="protein sequence ID" value="KAF2734209.1"/>
    <property type="molecule type" value="Genomic_DNA"/>
</dbReference>